<feature type="active site" description="Nucleophile" evidence="4">
    <location>
        <position position="268"/>
    </location>
</feature>
<sequence length="669" mass="72490">MASLPLGAVAEGAAAAAVALVPSRVRPSHFPISRVLVKLLRRVLRRFPGFALRILDIAFSPRAHVRQVLLACAVQLLGALVRKARQLLAQYTLLGGPAPANCRSYAEWRAAEDECDVREGGGALPTLADASFFLTLSDKAANYRRLLAAGDEYGLMYHLRAELMRGHGGGSGYNRDGSTWLRKHRAARARIDAYQADVCAALRFVGEGRAPHSLGAAGRLAFINETRHAYGRTALMLSGGAAFGVKHLGVAAALHRERLLPRIVCGTSAGSIVASFICVKTDEELDELLLEKRGVGLITSLTFFGLKRSDTSALELPAGEAEGGAVMWDLRRGTRQISRKAALLDSTVLEHTLRELCGDLTFLEAFDRTGRVLNVTVTRSDGRAPAMLCNYITTPHLLVCSASLASCTIPGVFEPVKLMAKDRDGKVVPYFRIGNYKWTDGGLQSDLPKQRLTELFNVNQFIVSQVNPLAPLFVPVQSGLSMLDQTFWLLKHQLVGWCRGVSLLADGRFARPFGIRAVDLAMQEYEGTVTIFPAWELREMAQFLSNFDTARAEQYMMDGERATWLHLPVIRSLCEVEFTLDEVAADLQRARAAAPHSSHGKLPSYISLAAYGNAAAQPEGSGEQQQAYGGLRVASNASMLNLAAMGMGGEGASSMHRTPSVGFAPIPMS</sequence>
<dbReference type="Gene3D" id="3.40.1090.10">
    <property type="entry name" value="Cytosolic phospholipase A2 catalytic domain"/>
    <property type="match status" value="2"/>
</dbReference>
<dbReference type="AlphaFoldDB" id="A0AB34JAB0"/>
<feature type="domain" description="PNPLA" evidence="5">
    <location>
        <begin position="235"/>
        <end position="453"/>
    </location>
</feature>
<dbReference type="GO" id="GO:0016042">
    <property type="term" value="P:lipid catabolic process"/>
    <property type="evidence" value="ECO:0007669"/>
    <property type="project" value="UniProtKB-UniRule"/>
</dbReference>
<protein>
    <recommendedName>
        <fullName evidence="5">PNPLA domain-containing protein</fullName>
    </recommendedName>
</protein>
<evidence type="ECO:0000259" key="5">
    <source>
        <dbReference type="PROSITE" id="PS51635"/>
    </source>
</evidence>
<organism evidence="6 7">
    <name type="scientific">Prymnesium parvum</name>
    <name type="common">Toxic golden alga</name>
    <dbReference type="NCBI Taxonomy" id="97485"/>
    <lineage>
        <taxon>Eukaryota</taxon>
        <taxon>Haptista</taxon>
        <taxon>Haptophyta</taxon>
        <taxon>Prymnesiophyceae</taxon>
        <taxon>Prymnesiales</taxon>
        <taxon>Prymnesiaceae</taxon>
        <taxon>Prymnesium</taxon>
    </lineage>
</organism>
<feature type="short sequence motif" description="GXSXG" evidence="4">
    <location>
        <begin position="266"/>
        <end position="270"/>
    </location>
</feature>
<evidence type="ECO:0000313" key="7">
    <source>
        <dbReference type="Proteomes" id="UP001515480"/>
    </source>
</evidence>
<dbReference type="Pfam" id="PF01734">
    <property type="entry name" value="Patatin"/>
    <property type="match status" value="1"/>
</dbReference>
<dbReference type="InterPro" id="IPR002641">
    <property type="entry name" value="PNPLA_dom"/>
</dbReference>
<dbReference type="PANTHER" id="PTHR14226:SF10">
    <property type="entry name" value="TRIACYLGLYCEROL LIPASE 4-RELATED"/>
    <property type="match status" value="1"/>
</dbReference>
<keyword evidence="3 4" id="KW-0443">Lipid metabolism</keyword>
<evidence type="ECO:0000256" key="4">
    <source>
        <dbReference type="PROSITE-ProRule" id="PRU01161"/>
    </source>
</evidence>
<accession>A0AB34JAB0</accession>
<feature type="active site" description="Proton acceptor" evidence="4">
    <location>
        <position position="440"/>
    </location>
</feature>
<dbReference type="EMBL" id="JBGBPQ010000010">
    <property type="protein sequence ID" value="KAL1518418.1"/>
    <property type="molecule type" value="Genomic_DNA"/>
</dbReference>
<keyword evidence="2 4" id="KW-0442">Lipid degradation</keyword>
<dbReference type="Proteomes" id="UP001515480">
    <property type="component" value="Unassembled WGS sequence"/>
</dbReference>
<evidence type="ECO:0000256" key="3">
    <source>
        <dbReference type="ARBA" id="ARBA00023098"/>
    </source>
</evidence>
<dbReference type="PROSITE" id="PS51635">
    <property type="entry name" value="PNPLA"/>
    <property type="match status" value="1"/>
</dbReference>
<gene>
    <name evidence="6" type="ORF">AB1Y20_002710</name>
</gene>
<dbReference type="GO" id="GO:0016298">
    <property type="term" value="F:lipase activity"/>
    <property type="evidence" value="ECO:0007669"/>
    <property type="project" value="UniProtKB-ARBA"/>
</dbReference>
<comment type="caution">
    <text evidence="4">Lacks conserved residue(s) required for the propagation of feature annotation.</text>
</comment>
<feature type="short sequence motif" description="DGA/G" evidence="4">
    <location>
        <begin position="440"/>
        <end position="442"/>
    </location>
</feature>
<proteinExistence type="predicted"/>
<dbReference type="InterPro" id="IPR050301">
    <property type="entry name" value="NTE"/>
</dbReference>
<name>A0AB34JAB0_PRYPA</name>
<dbReference type="GO" id="GO:0052689">
    <property type="term" value="F:carboxylic ester hydrolase activity"/>
    <property type="evidence" value="ECO:0007669"/>
    <property type="project" value="UniProtKB-ARBA"/>
</dbReference>
<keyword evidence="7" id="KW-1185">Reference proteome</keyword>
<dbReference type="InterPro" id="IPR016035">
    <property type="entry name" value="Acyl_Trfase/lysoPLipase"/>
</dbReference>
<reference evidence="6 7" key="1">
    <citation type="journal article" date="2024" name="Science">
        <title>Giant polyketide synthase enzymes in the biosynthesis of giant marine polyether toxins.</title>
        <authorList>
            <person name="Fallon T.R."/>
            <person name="Shende V.V."/>
            <person name="Wierzbicki I.H."/>
            <person name="Pendleton A.L."/>
            <person name="Watervoot N.F."/>
            <person name="Auber R.P."/>
            <person name="Gonzalez D.J."/>
            <person name="Wisecaver J.H."/>
            <person name="Moore B.S."/>
        </authorList>
    </citation>
    <scope>NUCLEOTIDE SEQUENCE [LARGE SCALE GENOMIC DNA]</scope>
    <source>
        <strain evidence="6 7">12B1</strain>
    </source>
</reference>
<evidence type="ECO:0000256" key="1">
    <source>
        <dbReference type="ARBA" id="ARBA00022801"/>
    </source>
</evidence>
<evidence type="ECO:0000256" key="2">
    <source>
        <dbReference type="ARBA" id="ARBA00022963"/>
    </source>
</evidence>
<comment type="caution">
    <text evidence="6">The sequence shown here is derived from an EMBL/GenBank/DDBJ whole genome shotgun (WGS) entry which is preliminary data.</text>
</comment>
<dbReference type="PANTHER" id="PTHR14226">
    <property type="entry name" value="NEUROPATHY TARGET ESTERASE/SWISS CHEESE D.MELANOGASTER"/>
    <property type="match status" value="1"/>
</dbReference>
<dbReference type="SUPFAM" id="SSF52151">
    <property type="entry name" value="FabD/lysophospholipase-like"/>
    <property type="match status" value="1"/>
</dbReference>
<evidence type="ECO:0000313" key="6">
    <source>
        <dbReference type="EMBL" id="KAL1518418.1"/>
    </source>
</evidence>
<keyword evidence="1 4" id="KW-0378">Hydrolase</keyword>